<dbReference type="EMBL" id="UGQF01000001">
    <property type="protein sequence ID" value="STZ02024.1"/>
    <property type="molecule type" value="Genomic_DNA"/>
</dbReference>
<dbReference type="Pfam" id="PF22758">
    <property type="entry name" value="Phage_cement"/>
    <property type="match status" value="1"/>
</dbReference>
<evidence type="ECO:0000313" key="1">
    <source>
        <dbReference type="EMBL" id="OPH36294.1"/>
    </source>
</evidence>
<keyword evidence="3" id="KW-1185">Reference proteome</keyword>
<name>A0A378QNZ6_9GAMM</name>
<gene>
    <name evidence="1" type="ORF">B5J93_09555</name>
    <name evidence="2" type="ORF">NCTC11012_00247</name>
</gene>
<evidence type="ECO:0000313" key="3">
    <source>
        <dbReference type="Proteomes" id="UP000190777"/>
    </source>
</evidence>
<dbReference type="RefSeq" id="WP_079326184.1">
    <property type="nucleotide sequence ID" value="NZ_MXAP01000097.1"/>
</dbReference>
<dbReference type="InterPro" id="IPR054438">
    <property type="entry name" value="Struct_cement_gp24/gp6"/>
</dbReference>
<evidence type="ECO:0000313" key="2">
    <source>
        <dbReference type="EMBL" id="STZ02024.1"/>
    </source>
</evidence>
<proteinExistence type="predicted"/>
<organism evidence="2 4">
    <name type="scientific">Moraxella equi</name>
    <dbReference type="NCBI Taxonomy" id="60442"/>
    <lineage>
        <taxon>Bacteria</taxon>
        <taxon>Pseudomonadati</taxon>
        <taxon>Pseudomonadota</taxon>
        <taxon>Gammaproteobacteria</taxon>
        <taxon>Moraxellales</taxon>
        <taxon>Moraxellaceae</taxon>
        <taxon>Moraxella</taxon>
    </lineage>
</organism>
<reference evidence="1 3" key="1">
    <citation type="submission" date="2017-03" db="EMBL/GenBank/DDBJ databases">
        <title>Draft genome sequence of Moraxella equi CCUG 4950T type strain.</title>
        <authorList>
            <person name="Salva-Serra F."/>
            <person name="Engstrom-Jakobsson H."/>
            <person name="Thorell K."/>
            <person name="Jaen-Luchoro D."/>
            <person name="Gonzales-Siles L."/>
            <person name="Karlsson R."/>
            <person name="Yazdan S."/>
            <person name="Boulund F."/>
            <person name="Johnning A."/>
            <person name="Engstrand L."/>
            <person name="Kristiansson E."/>
            <person name="Moore E."/>
        </authorList>
    </citation>
    <scope>NUCLEOTIDE SEQUENCE [LARGE SCALE GENOMIC DNA]</scope>
    <source>
        <strain evidence="1 3">CCUG 4950</strain>
    </source>
</reference>
<evidence type="ECO:0000313" key="4">
    <source>
        <dbReference type="Proteomes" id="UP000254618"/>
    </source>
</evidence>
<reference evidence="2 4" key="2">
    <citation type="submission" date="2018-06" db="EMBL/GenBank/DDBJ databases">
        <authorList>
            <consortium name="Pathogen Informatics"/>
            <person name="Doyle S."/>
        </authorList>
    </citation>
    <scope>NUCLEOTIDE SEQUENCE [LARGE SCALE GENOMIC DNA]</scope>
    <source>
        <strain evidence="2 4">NCTC11012</strain>
    </source>
</reference>
<dbReference type="Proteomes" id="UP000254618">
    <property type="component" value="Unassembled WGS sequence"/>
</dbReference>
<protein>
    <submittedName>
        <fullName evidence="2">Uncharacterized protein</fullName>
    </submittedName>
</protein>
<accession>A0A378QNZ6</accession>
<dbReference type="Proteomes" id="UP000190777">
    <property type="component" value="Unassembled WGS sequence"/>
</dbReference>
<dbReference type="EMBL" id="MXAP01000097">
    <property type="protein sequence ID" value="OPH36294.1"/>
    <property type="molecule type" value="Genomic_DNA"/>
</dbReference>
<dbReference type="AlphaFoldDB" id="A0A378QNZ6"/>
<sequence>MFNPALKGDDAIALAGQRVKSAPEEVLSLPLMVEPTYPVKDGSPIYLTADKKGCTTVQNANAGFVGVVVLHNIGKTGKNGNDEVYQKGDIVPVMVKGKIWAEVKTAVTDLTAVVGADAQGKLSTADTPLKGLRFGQPSVGSKNLTIIEILGV</sequence>